<dbReference type="AlphaFoldDB" id="A0A370QLU3"/>
<keyword evidence="1" id="KW-0812">Transmembrane</keyword>
<dbReference type="EMBL" id="QRAO01000001">
    <property type="protein sequence ID" value="RDK89324.1"/>
    <property type="molecule type" value="Genomic_DNA"/>
</dbReference>
<evidence type="ECO:0000313" key="3">
    <source>
        <dbReference type="Proteomes" id="UP000255317"/>
    </source>
</evidence>
<dbReference type="OrthoDB" id="1272140at2"/>
<gene>
    <name evidence="2" type="ORF">C8D94_1011210</name>
</gene>
<evidence type="ECO:0000256" key="1">
    <source>
        <dbReference type="SAM" id="Phobius"/>
    </source>
</evidence>
<keyword evidence="1" id="KW-1133">Transmembrane helix</keyword>
<evidence type="ECO:0000313" key="2">
    <source>
        <dbReference type="EMBL" id="RDK89324.1"/>
    </source>
</evidence>
<dbReference type="Proteomes" id="UP000255317">
    <property type="component" value="Unassembled WGS sequence"/>
</dbReference>
<sequence>MTEAQLHHFKLLKEKVAETFLETHHAPKHTEDWKGETIVAFQEDLFSRTKGRISEKSFYTYFKNQPKKLPRIDILNILSRYVGSENWKDFKDGNLGLVEETKDKKRKGFPPVLWVAIFLPILIIFIVQVTQKNNFTFCMVDEDKNEAVSQVVDIKILQPGQSPIYLKTNDEGCFSYKTKDEKITFVVQSPYHKTDTIVRYSNTNDFGTVKLSVDDYALMLKYYSSGNFMDVEKRRNQLQELIASDAQIYQVYPNNTGIELYSKNDFIQKLTLPTSTLRNIQILNKEYHNGQLVKLKFLVK</sequence>
<name>A0A370QLU3_9FLAO</name>
<proteinExistence type="predicted"/>
<organism evidence="2 3">
    <name type="scientific">Marinirhabdus gelatinilytica</name>
    <dbReference type="NCBI Taxonomy" id="1703343"/>
    <lineage>
        <taxon>Bacteria</taxon>
        <taxon>Pseudomonadati</taxon>
        <taxon>Bacteroidota</taxon>
        <taxon>Flavobacteriia</taxon>
        <taxon>Flavobacteriales</taxon>
        <taxon>Flavobacteriaceae</taxon>
    </lineage>
</organism>
<dbReference type="RefSeq" id="WP_115122943.1">
    <property type="nucleotide sequence ID" value="NZ_QRAO01000001.1"/>
</dbReference>
<feature type="transmembrane region" description="Helical" evidence="1">
    <location>
        <begin position="112"/>
        <end position="130"/>
    </location>
</feature>
<protein>
    <submittedName>
        <fullName evidence="2">Uncharacterized protein</fullName>
    </submittedName>
</protein>
<keyword evidence="3" id="KW-1185">Reference proteome</keyword>
<keyword evidence="1" id="KW-0472">Membrane</keyword>
<accession>A0A370QLU3</accession>
<comment type="caution">
    <text evidence="2">The sequence shown here is derived from an EMBL/GenBank/DDBJ whole genome shotgun (WGS) entry which is preliminary data.</text>
</comment>
<reference evidence="2 3" key="1">
    <citation type="submission" date="2018-07" db="EMBL/GenBank/DDBJ databases">
        <title>Genomic Encyclopedia of Type Strains, Phase IV (KMG-IV): sequencing the most valuable type-strain genomes for metagenomic binning, comparative biology and taxonomic classification.</title>
        <authorList>
            <person name="Goeker M."/>
        </authorList>
    </citation>
    <scope>NUCLEOTIDE SEQUENCE [LARGE SCALE GENOMIC DNA]</scope>
    <source>
        <strain evidence="2 3">DSM 101478</strain>
    </source>
</reference>